<dbReference type="SUPFAM" id="SSF53850">
    <property type="entry name" value="Periplasmic binding protein-like II"/>
    <property type="match status" value="1"/>
</dbReference>
<evidence type="ECO:0000313" key="1">
    <source>
        <dbReference type="EMBL" id="GIJ45078.1"/>
    </source>
</evidence>
<gene>
    <name evidence="1" type="ORF">Val02_19640</name>
</gene>
<dbReference type="InterPro" id="IPR006059">
    <property type="entry name" value="SBP"/>
</dbReference>
<dbReference type="InterPro" id="IPR006311">
    <property type="entry name" value="TAT_signal"/>
</dbReference>
<dbReference type="InterPro" id="IPR050490">
    <property type="entry name" value="Bact_solute-bd_prot1"/>
</dbReference>
<dbReference type="PANTHER" id="PTHR43649:SF14">
    <property type="entry name" value="BLR3389 PROTEIN"/>
    <property type="match status" value="1"/>
</dbReference>
<dbReference type="Gene3D" id="3.40.190.10">
    <property type="entry name" value="Periplasmic binding protein-like II"/>
    <property type="match status" value="2"/>
</dbReference>
<evidence type="ECO:0000313" key="2">
    <source>
        <dbReference type="Proteomes" id="UP000619260"/>
    </source>
</evidence>
<keyword evidence="2" id="KW-1185">Reference proteome</keyword>
<dbReference type="AlphaFoldDB" id="A0A8J3YJ18"/>
<sequence>MSKLTAVTCRTSLSKVIETFAEPSLSTPKGPLMTFTPRLSRRRLLQITGAGAGVALLGACGDDDGGSASGEIDWWHISNTDPMLSVWAQLAKDYEGAHSGVKIKITPLENEAFKAKLTTVTQAGKPPSLFHSWGGGVLNQQVQAGLVKEISGDVGWLSQINSNATKLYQVNGKQYGVPFDVGMVGFWYNKELFAKANIAAPPATWAEFLEVVRKLKAAKVTPIALAGAEKWPGHFYWSYLAIRQAGVAGMADAAKDGSFDRPDFVTAGAKLKELVDLQPFQTGFQGAKYSATDGQAAIMGNGQAAMELMGQWAPSTQASYSSTKQGIGDKLGFFPFPSLEGGKGAITEVFGGGNGFAIGKDAPPETLDFVKFLLTADSQRKATGAGGVLPVTQGAEDAIKDPNLKKVQETVAKATAFQLYLDQAYPPAVGAQVNDSVAELIAGTAKPEQVAAAIAKTAKTK</sequence>
<organism evidence="1 2">
    <name type="scientific">Virgisporangium aliadipatigenens</name>
    <dbReference type="NCBI Taxonomy" id="741659"/>
    <lineage>
        <taxon>Bacteria</taxon>
        <taxon>Bacillati</taxon>
        <taxon>Actinomycetota</taxon>
        <taxon>Actinomycetes</taxon>
        <taxon>Micromonosporales</taxon>
        <taxon>Micromonosporaceae</taxon>
        <taxon>Virgisporangium</taxon>
    </lineage>
</organism>
<dbReference type="PROSITE" id="PS51318">
    <property type="entry name" value="TAT"/>
    <property type="match status" value="1"/>
</dbReference>
<dbReference type="PANTHER" id="PTHR43649">
    <property type="entry name" value="ARABINOSE-BINDING PROTEIN-RELATED"/>
    <property type="match status" value="1"/>
</dbReference>
<comment type="caution">
    <text evidence="1">The sequence shown here is derived from an EMBL/GenBank/DDBJ whole genome shotgun (WGS) entry which is preliminary data.</text>
</comment>
<dbReference type="EMBL" id="BOPF01000006">
    <property type="protein sequence ID" value="GIJ45078.1"/>
    <property type="molecule type" value="Genomic_DNA"/>
</dbReference>
<reference evidence="1" key="1">
    <citation type="submission" date="2021-01" db="EMBL/GenBank/DDBJ databases">
        <title>Whole genome shotgun sequence of Virgisporangium aliadipatigenens NBRC 105644.</title>
        <authorList>
            <person name="Komaki H."/>
            <person name="Tamura T."/>
        </authorList>
    </citation>
    <scope>NUCLEOTIDE SEQUENCE</scope>
    <source>
        <strain evidence="1">NBRC 105644</strain>
    </source>
</reference>
<dbReference type="Proteomes" id="UP000619260">
    <property type="component" value="Unassembled WGS sequence"/>
</dbReference>
<name>A0A8J3YJ18_9ACTN</name>
<dbReference type="Pfam" id="PF01547">
    <property type="entry name" value="SBP_bac_1"/>
    <property type="match status" value="1"/>
</dbReference>
<protein>
    <submittedName>
        <fullName evidence="1">ABC transporter substrate-binding protein</fullName>
    </submittedName>
</protein>
<proteinExistence type="predicted"/>
<accession>A0A8J3YJ18</accession>